<evidence type="ECO:0000313" key="4">
    <source>
        <dbReference type="Proteomes" id="UP000070659"/>
    </source>
</evidence>
<dbReference type="PATRIC" id="fig|1469144.8.peg.1192"/>
<evidence type="ECO:0000313" key="3">
    <source>
        <dbReference type="Proteomes" id="UP000070598"/>
    </source>
</evidence>
<protein>
    <submittedName>
        <fullName evidence="2">Uncharacterized protein</fullName>
    </submittedName>
</protein>
<accession>A0A132N8S1</accession>
<dbReference type="EMBL" id="JYIJ01000019">
    <property type="protein sequence ID" value="KWW98085.1"/>
    <property type="molecule type" value="Genomic_DNA"/>
</dbReference>
<reference evidence="2 4" key="1">
    <citation type="submission" date="2015-02" db="EMBL/GenBank/DDBJ databases">
        <title>Physiological reanalysis, assessment of diazotrophy, and genome sequences of multiple isolates of Streptomyces thermoautotrophicus.</title>
        <authorList>
            <person name="MacKellar D.C."/>
            <person name="Lieber L."/>
            <person name="Norman J."/>
            <person name="Bolger A."/>
            <person name="Tobin C."/>
            <person name="Murray J.W."/>
            <person name="Prell J."/>
        </authorList>
    </citation>
    <scope>NUCLEOTIDE SEQUENCE [LARGE SCALE GENOMIC DNA]</scope>
    <source>
        <strain evidence="2 4">UBT1</strain>
    </source>
</reference>
<reference evidence="3" key="2">
    <citation type="submission" date="2015-02" db="EMBL/GenBank/DDBJ databases">
        <title>Physiological reanalysis, assessment of diazotrophy, and genome sequences of multiple isolates of Streptomyces thermoautotrophicus.</title>
        <authorList>
            <person name="MacKellar D.C."/>
            <person name="Lieber L."/>
            <person name="Norman J."/>
            <person name="Bolger A."/>
            <person name="Tobin C."/>
            <person name="Murray J.W."/>
            <person name="Friesen M."/>
            <person name="Prell J."/>
        </authorList>
    </citation>
    <scope>NUCLEOTIDE SEQUENCE [LARGE SCALE GENOMIC DNA]</scope>
    <source>
        <strain evidence="3">UBT1</strain>
    </source>
</reference>
<evidence type="ECO:0000313" key="2">
    <source>
        <dbReference type="EMBL" id="KWX06519.1"/>
    </source>
</evidence>
<comment type="caution">
    <text evidence="2">The sequence shown here is derived from an EMBL/GenBank/DDBJ whole genome shotgun (WGS) entry which is preliminary data.</text>
</comment>
<sequence>MTDPLLAARALILHDLAAYGADTAEVVSLLDDVITERRWWVAQWPEGAQYVAGLAAQDVQDALLDRMVRWPVCQRHGGEAHELRIEPELGPDPHWVCEKDGAVVARLGDL</sequence>
<dbReference type="EMBL" id="JYIK01001099">
    <property type="protein sequence ID" value="KWX06519.1"/>
    <property type="molecule type" value="Genomic_DNA"/>
</dbReference>
<gene>
    <name evidence="1" type="ORF">TH66_22635</name>
    <name evidence="2" type="ORF">TR74_21785</name>
</gene>
<organism evidence="2 3">
    <name type="scientific">Carbonactinospora thermoautotrophica</name>
    <dbReference type="NCBI Taxonomy" id="1469144"/>
    <lineage>
        <taxon>Bacteria</taxon>
        <taxon>Bacillati</taxon>
        <taxon>Actinomycetota</taxon>
        <taxon>Actinomycetes</taxon>
        <taxon>Kitasatosporales</taxon>
        <taxon>Carbonactinosporaceae</taxon>
        <taxon>Carbonactinospora</taxon>
    </lineage>
</organism>
<evidence type="ECO:0000313" key="1">
    <source>
        <dbReference type="EMBL" id="KWW98085.1"/>
    </source>
</evidence>
<dbReference type="Proteomes" id="UP000070598">
    <property type="component" value="Unassembled WGS sequence"/>
</dbReference>
<dbReference type="Proteomes" id="UP000070659">
    <property type="component" value="Unassembled WGS sequence"/>
</dbReference>
<dbReference type="AlphaFoldDB" id="A0A132N8S1"/>
<name>A0A132N8S1_9ACTN</name>
<proteinExistence type="predicted"/>
<dbReference type="RefSeq" id="WP_067071832.1">
    <property type="nucleotide sequence ID" value="NZ_JYIJ01000019.1"/>
</dbReference>